<reference evidence="2 3" key="1">
    <citation type="submission" date="2024-04" db="EMBL/GenBank/DDBJ databases">
        <authorList>
            <person name="Fracassetti M."/>
        </authorList>
    </citation>
    <scope>NUCLEOTIDE SEQUENCE [LARGE SCALE GENOMIC DNA]</scope>
</reference>
<gene>
    <name evidence="2" type="ORF">LTRI10_LOCUS35793</name>
</gene>
<feature type="compositionally biased region" description="Acidic residues" evidence="1">
    <location>
        <begin position="53"/>
        <end position="68"/>
    </location>
</feature>
<dbReference type="EMBL" id="OZ034819">
    <property type="protein sequence ID" value="CAL1395353.1"/>
    <property type="molecule type" value="Genomic_DNA"/>
</dbReference>
<dbReference type="Proteomes" id="UP001497516">
    <property type="component" value="Chromosome 6"/>
</dbReference>
<keyword evidence="3" id="KW-1185">Reference proteome</keyword>
<name>A0AAV2FC28_9ROSI</name>
<feature type="region of interest" description="Disordered" evidence="1">
    <location>
        <begin position="30"/>
        <end position="81"/>
    </location>
</feature>
<feature type="compositionally biased region" description="Basic and acidic residues" evidence="1">
    <location>
        <begin position="30"/>
        <end position="40"/>
    </location>
</feature>
<dbReference type="AlphaFoldDB" id="A0AAV2FC28"/>
<sequence>MFAVKVGNEPPQGQAKGDALLGVETLAVEDHGEDFRHREQDGDENPGEQRAPDEDDADGSEEEGLPDDGAEHQNDVVLGFS</sequence>
<evidence type="ECO:0000256" key="1">
    <source>
        <dbReference type="SAM" id="MobiDB-lite"/>
    </source>
</evidence>
<accession>A0AAV2FC28</accession>
<protein>
    <submittedName>
        <fullName evidence="2">Uncharacterized protein</fullName>
    </submittedName>
</protein>
<proteinExistence type="predicted"/>
<evidence type="ECO:0000313" key="3">
    <source>
        <dbReference type="Proteomes" id="UP001497516"/>
    </source>
</evidence>
<evidence type="ECO:0000313" key="2">
    <source>
        <dbReference type="EMBL" id="CAL1395353.1"/>
    </source>
</evidence>
<organism evidence="2 3">
    <name type="scientific">Linum trigynum</name>
    <dbReference type="NCBI Taxonomy" id="586398"/>
    <lineage>
        <taxon>Eukaryota</taxon>
        <taxon>Viridiplantae</taxon>
        <taxon>Streptophyta</taxon>
        <taxon>Embryophyta</taxon>
        <taxon>Tracheophyta</taxon>
        <taxon>Spermatophyta</taxon>
        <taxon>Magnoliopsida</taxon>
        <taxon>eudicotyledons</taxon>
        <taxon>Gunneridae</taxon>
        <taxon>Pentapetalae</taxon>
        <taxon>rosids</taxon>
        <taxon>fabids</taxon>
        <taxon>Malpighiales</taxon>
        <taxon>Linaceae</taxon>
        <taxon>Linum</taxon>
    </lineage>
</organism>